<evidence type="ECO:0000313" key="4">
    <source>
        <dbReference type="EMBL" id="PMD35892.1"/>
    </source>
</evidence>
<dbReference type="Proteomes" id="UP000235786">
    <property type="component" value="Unassembled WGS sequence"/>
</dbReference>
<keyword evidence="5" id="KW-1185">Reference proteome</keyword>
<gene>
    <name evidence="4" type="ORF">L207DRAFT_586926</name>
</gene>
<keyword evidence="3" id="KW-0472">Membrane</keyword>
<comment type="subcellular location">
    <subcellularLocation>
        <location evidence="1">Mitochondrion membrane</location>
    </subcellularLocation>
</comment>
<proteinExistence type="predicted"/>
<evidence type="ECO:0000256" key="3">
    <source>
        <dbReference type="ARBA" id="ARBA00023136"/>
    </source>
</evidence>
<evidence type="ECO:0008006" key="6">
    <source>
        <dbReference type="Google" id="ProtNLM"/>
    </source>
</evidence>
<dbReference type="Pfam" id="PF11022">
    <property type="entry name" value="ATP19"/>
    <property type="match status" value="1"/>
</dbReference>
<evidence type="ECO:0000313" key="5">
    <source>
        <dbReference type="Proteomes" id="UP000235786"/>
    </source>
</evidence>
<accession>A0A2J6RBJ9</accession>
<evidence type="ECO:0000256" key="2">
    <source>
        <dbReference type="ARBA" id="ARBA00023128"/>
    </source>
</evidence>
<dbReference type="EMBL" id="KZ613951">
    <property type="protein sequence ID" value="PMD35892.1"/>
    <property type="molecule type" value="Genomic_DNA"/>
</dbReference>
<dbReference type="GO" id="GO:0015986">
    <property type="term" value="P:proton motive force-driven ATP synthesis"/>
    <property type="evidence" value="ECO:0007669"/>
    <property type="project" value="TreeGrafter"/>
</dbReference>
<evidence type="ECO:0000256" key="1">
    <source>
        <dbReference type="ARBA" id="ARBA00004325"/>
    </source>
</evidence>
<sequence>MVAMYNIAGRQVGSHVLAMLTLGALGGLSATFMGGSAAKKTQGPPINAQSPDEESFIKDFLKNAEADEKKGNNVDATKKDAGR</sequence>
<keyword evidence="2" id="KW-0496">Mitochondrion</keyword>
<name>A0A2J6RBJ9_HYAVF</name>
<dbReference type="STRING" id="1149755.A0A2J6RBJ9"/>
<reference evidence="4 5" key="1">
    <citation type="submission" date="2016-04" db="EMBL/GenBank/DDBJ databases">
        <title>A degradative enzymes factory behind the ericoid mycorrhizal symbiosis.</title>
        <authorList>
            <consortium name="DOE Joint Genome Institute"/>
            <person name="Martino E."/>
            <person name="Morin E."/>
            <person name="Grelet G."/>
            <person name="Kuo A."/>
            <person name="Kohler A."/>
            <person name="Daghino S."/>
            <person name="Barry K."/>
            <person name="Choi C."/>
            <person name="Cichocki N."/>
            <person name="Clum A."/>
            <person name="Copeland A."/>
            <person name="Hainaut M."/>
            <person name="Haridas S."/>
            <person name="Labutti K."/>
            <person name="Lindquist E."/>
            <person name="Lipzen A."/>
            <person name="Khouja H.-R."/>
            <person name="Murat C."/>
            <person name="Ohm R."/>
            <person name="Olson A."/>
            <person name="Spatafora J."/>
            <person name="Veneault-Fourrey C."/>
            <person name="Henrissat B."/>
            <person name="Grigoriev I."/>
            <person name="Martin F."/>
            <person name="Perotto S."/>
        </authorList>
    </citation>
    <scope>NUCLEOTIDE SEQUENCE [LARGE SCALE GENOMIC DNA]</scope>
    <source>
        <strain evidence="4 5">F</strain>
    </source>
</reference>
<dbReference type="AlphaFoldDB" id="A0A2J6RBJ9"/>
<dbReference type="PANTHER" id="PTHR28074">
    <property type="entry name" value="ATP SYNTHASE SUBUNIT K, MITOCHONDRIAL"/>
    <property type="match status" value="1"/>
</dbReference>
<dbReference type="PANTHER" id="PTHR28074:SF1">
    <property type="entry name" value="ATP SYNTHASE SUBUNIT K, MITOCHONDRIAL"/>
    <property type="match status" value="1"/>
</dbReference>
<dbReference type="GO" id="GO:0031966">
    <property type="term" value="C:mitochondrial membrane"/>
    <property type="evidence" value="ECO:0007669"/>
    <property type="project" value="UniProtKB-SubCell"/>
</dbReference>
<organism evidence="4 5">
    <name type="scientific">Hyaloscypha variabilis (strain UAMH 11265 / GT02V1 / F)</name>
    <name type="common">Meliniomyces variabilis</name>
    <dbReference type="NCBI Taxonomy" id="1149755"/>
    <lineage>
        <taxon>Eukaryota</taxon>
        <taxon>Fungi</taxon>
        <taxon>Dikarya</taxon>
        <taxon>Ascomycota</taxon>
        <taxon>Pezizomycotina</taxon>
        <taxon>Leotiomycetes</taxon>
        <taxon>Helotiales</taxon>
        <taxon>Hyaloscyphaceae</taxon>
        <taxon>Hyaloscypha</taxon>
        <taxon>Hyaloscypha variabilis</taxon>
    </lineage>
</organism>
<dbReference type="OrthoDB" id="2094445at2759"/>
<dbReference type="InterPro" id="IPR021278">
    <property type="entry name" value="ATP19"/>
</dbReference>
<protein>
    <recommendedName>
        <fullName evidence="6">ATP synthase subunit K, mitochondrial</fullName>
    </recommendedName>
</protein>